<comment type="similarity">
    <text evidence="2 10">Belongs to the ABC transporter superfamily.</text>
</comment>
<comment type="function">
    <text evidence="10">Part of an ABC transporter complex. Responsible for energy coupling to the transport system.</text>
</comment>
<evidence type="ECO:0000256" key="8">
    <source>
        <dbReference type="ARBA" id="ARBA00023136"/>
    </source>
</evidence>
<dbReference type="InterPro" id="IPR015856">
    <property type="entry name" value="ABC_transpr_CbiO/EcfA_su"/>
</dbReference>
<evidence type="ECO:0000256" key="2">
    <source>
        <dbReference type="ARBA" id="ARBA00005417"/>
    </source>
</evidence>
<accession>A0A9X9S564</accession>
<keyword evidence="3 10" id="KW-0813">Transport</keyword>
<reference evidence="12" key="1">
    <citation type="submission" date="2022-11" db="EMBL/GenBank/DDBJ databases">
        <title>Complete genome sequence of Methanogenium organophilum DSM 3596.</title>
        <authorList>
            <person name="Chen S.-C."/>
            <person name="Lai S.-J."/>
            <person name="You Y.-T."/>
        </authorList>
    </citation>
    <scope>NUCLEOTIDE SEQUENCE</scope>
    <source>
        <strain evidence="12">DSM 3596</strain>
    </source>
</reference>
<dbReference type="EMBL" id="CP113361">
    <property type="protein sequence ID" value="WAI01731.1"/>
    <property type="molecule type" value="Genomic_DNA"/>
</dbReference>
<evidence type="ECO:0000256" key="7">
    <source>
        <dbReference type="ARBA" id="ARBA00022967"/>
    </source>
</evidence>
<name>A0A9X9S564_METOG</name>
<evidence type="ECO:0000256" key="5">
    <source>
        <dbReference type="ARBA" id="ARBA00022741"/>
    </source>
</evidence>
<evidence type="ECO:0000256" key="4">
    <source>
        <dbReference type="ARBA" id="ARBA00022475"/>
    </source>
</evidence>
<evidence type="ECO:0000256" key="6">
    <source>
        <dbReference type="ARBA" id="ARBA00022840"/>
    </source>
</evidence>
<dbReference type="CDD" id="cd03225">
    <property type="entry name" value="ABC_cobalt_CbiO_domain1"/>
    <property type="match status" value="1"/>
</dbReference>
<dbReference type="SMART" id="SM00382">
    <property type="entry name" value="AAA"/>
    <property type="match status" value="1"/>
</dbReference>
<comment type="function">
    <text evidence="9">Probably part of an ABC transporter complex. Responsible for energy coupling to the transport system.</text>
</comment>
<dbReference type="GO" id="GO:0043190">
    <property type="term" value="C:ATP-binding cassette (ABC) transporter complex"/>
    <property type="evidence" value="ECO:0007669"/>
    <property type="project" value="TreeGrafter"/>
</dbReference>
<dbReference type="Pfam" id="PF00005">
    <property type="entry name" value="ABC_tran"/>
    <property type="match status" value="1"/>
</dbReference>
<dbReference type="PROSITE" id="PS50893">
    <property type="entry name" value="ABC_TRANSPORTER_2"/>
    <property type="match status" value="1"/>
</dbReference>
<keyword evidence="4 10" id="KW-1003">Cell membrane</keyword>
<dbReference type="PROSITE" id="PS00211">
    <property type="entry name" value="ABC_TRANSPORTER_1"/>
    <property type="match status" value="1"/>
</dbReference>
<evidence type="ECO:0000313" key="12">
    <source>
        <dbReference type="EMBL" id="WAI01731.1"/>
    </source>
</evidence>
<dbReference type="InterPro" id="IPR027417">
    <property type="entry name" value="P-loop_NTPase"/>
</dbReference>
<dbReference type="InterPro" id="IPR017871">
    <property type="entry name" value="ABC_transporter-like_CS"/>
</dbReference>
<dbReference type="GeneID" id="76833903"/>
<dbReference type="GO" id="GO:0042626">
    <property type="term" value="F:ATPase-coupled transmembrane transporter activity"/>
    <property type="evidence" value="ECO:0007669"/>
    <property type="project" value="TreeGrafter"/>
</dbReference>
<dbReference type="FunFam" id="3.40.50.300:FF:000224">
    <property type="entry name" value="Energy-coupling factor transporter ATP-binding protein EcfA"/>
    <property type="match status" value="1"/>
</dbReference>
<dbReference type="InterPro" id="IPR005876">
    <property type="entry name" value="Co_trans_ATP-bd"/>
</dbReference>
<dbReference type="NCBIfam" id="TIGR01166">
    <property type="entry name" value="cbiO"/>
    <property type="match status" value="1"/>
</dbReference>
<feature type="domain" description="ABC transporter" evidence="11">
    <location>
        <begin position="5"/>
        <end position="240"/>
    </location>
</feature>
<keyword evidence="8 10" id="KW-0472">Membrane</keyword>
<dbReference type="GO" id="GO:0005524">
    <property type="term" value="F:ATP binding"/>
    <property type="evidence" value="ECO:0007669"/>
    <property type="project" value="UniProtKB-UniRule"/>
</dbReference>
<protein>
    <recommendedName>
        <fullName evidence="10">ABC transporter ATP-binding protein</fullName>
    </recommendedName>
</protein>
<comment type="subcellular location">
    <subcellularLocation>
        <location evidence="1 10">Cell membrane</location>
        <topology evidence="1 10">Peripheral membrane protein</topology>
    </subcellularLocation>
</comment>
<evidence type="ECO:0000256" key="10">
    <source>
        <dbReference type="RuleBase" id="RU364103"/>
    </source>
</evidence>
<dbReference type="InterPro" id="IPR003439">
    <property type="entry name" value="ABC_transporter-like_ATP-bd"/>
</dbReference>
<dbReference type="SUPFAM" id="SSF52540">
    <property type="entry name" value="P-loop containing nucleoside triphosphate hydrolases"/>
    <property type="match status" value="1"/>
</dbReference>
<dbReference type="KEGG" id="mou:OU421_02335"/>
<dbReference type="PANTHER" id="PTHR43553:SF24">
    <property type="entry name" value="ENERGY-COUPLING FACTOR TRANSPORTER ATP-BINDING PROTEIN ECFA1"/>
    <property type="match status" value="1"/>
</dbReference>
<evidence type="ECO:0000313" key="13">
    <source>
        <dbReference type="Proteomes" id="UP001163096"/>
    </source>
</evidence>
<organism evidence="12 13">
    <name type="scientific">Methanogenium organophilum</name>
    <dbReference type="NCBI Taxonomy" id="2199"/>
    <lineage>
        <taxon>Archaea</taxon>
        <taxon>Methanobacteriati</taxon>
        <taxon>Methanobacteriota</taxon>
        <taxon>Stenosarchaea group</taxon>
        <taxon>Methanomicrobia</taxon>
        <taxon>Methanomicrobiales</taxon>
        <taxon>Methanomicrobiaceae</taxon>
        <taxon>Methanogenium</taxon>
    </lineage>
</organism>
<keyword evidence="7" id="KW-1278">Translocase</keyword>
<proteinExistence type="inferred from homology"/>
<gene>
    <name evidence="12" type="ORF">OU421_02335</name>
</gene>
<dbReference type="PANTHER" id="PTHR43553">
    <property type="entry name" value="HEAVY METAL TRANSPORTER"/>
    <property type="match status" value="1"/>
</dbReference>
<keyword evidence="5 10" id="KW-0547">Nucleotide-binding</keyword>
<dbReference type="AlphaFoldDB" id="A0A9X9S564"/>
<evidence type="ECO:0000259" key="11">
    <source>
        <dbReference type="PROSITE" id="PS50893"/>
    </source>
</evidence>
<dbReference type="Gene3D" id="3.40.50.300">
    <property type="entry name" value="P-loop containing nucleotide triphosphate hydrolases"/>
    <property type="match status" value="1"/>
</dbReference>
<dbReference type="GO" id="GO:0006824">
    <property type="term" value="P:cobalt ion transport"/>
    <property type="evidence" value="ECO:0007669"/>
    <property type="project" value="InterPro"/>
</dbReference>
<dbReference type="RefSeq" id="WP_268186996.1">
    <property type="nucleotide sequence ID" value="NZ_CP113361.1"/>
</dbReference>
<keyword evidence="13" id="KW-1185">Reference proteome</keyword>
<dbReference type="GO" id="GO:0016887">
    <property type="term" value="F:ATP hydrolysis activity"/>
    <property type="evidence" value="ECO:0007669"/>
    <property type="project" value="InterPro"/>
</dbReference>
<dbReference type="InterPro" id="IPR003593">
    <property type="entry name" value="AAA+_ATPase"/>
</dbReference>
<dbReference type="Proteomes" id="UP001163096">
    <property type="component" value="Chromosome"/>
</dbReference>
<dbReference type="InterPro" id="IPR050095">
    <property type="entry name" value="ECF_ABC_transporter_ATP-bd"/>
</dbReference>
<keyword evidence="6 10" id="KW-0067">ATP-binding</keyword>
<evidence type="ECO:0000256" key="9">
    <source>
        <dbReference type="ARBA" id="ARBA00025157"/>
    </source>
</evidence>
<sequence>MNCILELTDLEYHYPNGPKALESVSLRLMQGEKIALVGPNGAGKSTLLLMLNGMLRPDSGTVRFRGEPISYSRKALMNLRKQVGFVFQNPDHQIIAPTVFQDVAFGPVNLDYTEEETKTSVDEALMYVGLTEFGRRPPHNLSGGEKKKVAMAGVLAMNPDVLVFDEPTSALDPDSARSIMELLDELHHAGKSIIISTHDVELAYTWADRIVLMDQGKIILCSKPTDAFSDKELLAEAKLSKPVLVELYDALCELGMAKSEKIPRSVLDIVGILGMEHHCCRGCKAPGFIVLEDADFLNEDLAERIVHDEAIQIIGGMGSVAKKQAKDYGIPLTYTHGVIDKCLLKAISGQNCLIITSGGMIKRVLSRVEEFNAESGNTIEIVTFDNYLHNN</sequence>
<evidence type="ECO:0000256" key="1">
    <source>
        <dbReference type="ARBA" id="ARBA00004202"/>
    </source>
</evidence>
<evidence type="ECO:0000256" key="3">
    <source>
        <dbReference type="ARBA" id="ARBA00022448"/>
    </source>
</evidence>